<dbReference type="Proteomes" id="UP000248961">
    <property type="component" value="Unassembled WGS sequence"/>
</dbReference>
<dbReference type="EMBL" id="KZ824289">
    <property type="protein sequence ID" value="RAL11292.1"/>
    <property type="molecule type" value="Genomic_DNA"/>
</dbReference>
<comment type="subcellular location">
    <subcellularLocation>
        <location evidence="1 6">Membrane</location>
        <topology evidence="1 6">Multi-pass membrane protein</topology>
    </subcellularLocation>
</comment>
<proteinExistence type="inferred from homology"/>
<reference evidence="7 8" key="1">
    <citation type="submission" date="2018-02" db="EMBL/GenBank/DDBJ databases">
        <title>The genomes of Aspergillus section Nigri reveals drivers in fungal speciation.</title>
        <authorList>
            <consortium name="DOE Joint Genome Institute"/>
            <person name="Vesth T.C."/>
            <person name="Nybo J."/>
            <person name="Theobald S."/>
            <person name="Brandl J."/>
            <person name="Frisvad J.C."/>
            <person name="Nielsen K.F."/>
            <person name="Lyhne E.K."/>
            <person name="Kogle M.E."/>
            <person name="Kuo A."/>
            <person name="Riley R."/>
            <person name="Clum A."/>
            <person name="Nolan M."/>
            <person name="Lipzen A."/>
            <person name="Salamov A."/>
            <person name="Henrissat B."/>
            <person name="Wiebenga A."/>
            <person name="De vries R.P."/>
            <person name="Grigoriev I.V."/>
            <person name="Mortensen U.H."/>
            <person name="Andersen M.R."/>
            <person name="Baker S.E."/>
        </authorList>
    </citation>
    <scope>NUCLEOTIDE SEQUENCE [LARGE SCALE GENOMIC DNA]</scope>
    <source>
        <strain evidence="7 8">CBS 101889</strain>
    </source>
</reference>
<keyword evidence="8" id="KW-1185">Reference proteome</keyword>
<keyword evidence="6" id="KW-0187">Copper transport</keyword>
<gene>
    <name evidence="7" type="ORF">BO97DRAFT_347306</name>
</gene>
<evidence type="ECO:0000313" key="8">
    <source>
        <dbReference type="Proteomes" id="UP000248961"/>
    </source>
</evidence>
<dbReference type="GO" id="GO:0016020">
    <property type="term" value="C:membrane"/>
    <property type="evidence" value="ECO:0007669"/>
    <property type="project" value="UniProtKB-SubCell"/>
</dbReference>
<dbReference type="STRING" id="1450537.A0A395HTL1"/>
<dbReference type="GeneID" id="37196137"/>
<name>A0A395HTL1_ASPHC</name>
<keyword evidence="4 6" id="KW-1133">Transmembrane helix</keyword>
<keyword evidence="6" id="KW-0406">Ion transport</keyword>
<feature type="transmembrane region" description="Helical" evidence="6">
    <location>
        <begin position="23"/>
        <end position="42"/>
    </location>
</feature>
<keyword evidence="6" id="KW-0813">Transport</keyword>
<dbReference type="PANTHER" id="PTHR12483">
    <property type="entry name" value="SOLUTE CARRIER FAMILY 31 COPPER TRANSPORTERS"/>
    <property type="match status" value="1"/>
</dbReference>
<evidence type="ECO:0000313" key="7">
    <source>
        <dbReference type="EMBL" id="RAL11292.1"/>
    </source>
</evidence>
<feature type="transmembrane region" description="Helical" evidence="6">
    <location>
        <begin position="153"/>
        <end position="171"/>
    </location>
</feature>
<comment type="similarity">
    <text evidence="2 6">Belongs to the copper transporter (Ctr) (TC 1.A.56) family. SLC31A subfamily.</text>
</comment>
<protein>
    <recommendedName>
        <fullName evidence="6">Copper transport protein</fullName>
    </recommendedName>
</protein>
<evidence type="ECO:0000256" key="1">
    <source>
        <dbReference type="ARBA" id="ARBA00004141"/>
    </source>
</evidence>
<keyword evidence="3 6" id="KW-0812">Transmembrane</keyword>
<keyword evidence="6" id="KW-0186">Copper</keyword>
<sequence>MLWNWTTVDACFLSRTWHITSKGMFAGTCIGVISLVLCLEFLRRVGREYEAFIVQRARRRYQFLSCRASETSLAGPSAATTAAAGHASTTFNPKAPAAPATLCNDINNDTTATHPPPPFRPSLIEQLVRATLHMLQFAVAYFVMLLAMYFNGYIIICIFIGAFLGAFIFSWETIGEGPRAGNDATAVTKCCG</sequence>
<dbReference type="PANTHER" id="PTHR12483:SF73">
    <property type="entry name" value="COPPER TRANSPORT PROTEIN CTR3"/>
    <property type="match status" value="1"/>
</dbReference>
<evidence type="ECO:0000256" key="2">
    <source>
        <dbReference type="ARBA" id="ARBA00006921"/>
    </source>
</evidence>
<dbReference type="OrthoDB" id="161814at2759"/>
<keyword evidence="5 6" id="KW-0472">Membrane</keyword>
<dbReference type="RefSeq" id="XP_025550446.1">
    <property type="nucleotide sequence ID" value="XM_025691848.1"/>
</dbReference>
<dbReference type="VEuPathDB" id="FungiDB:BO97DRAFT_347306"/>
<evidence type="ECO:0000256" key="4">
    <source>
        <dbReference type="ARBA" id="ARBA00022989"/>
    </source>
</evidence>
<dbReference type="GO" id="GO:0005375">
    <property type="term" value="F:copper ion transmembrane transporter activity"/>
    <property type="evidence" value="ECO:0007669"/>
    <property type="project" value="UniProtKB-UniRule"/>
</dbReference>
<accession>A0A395HTL1</accession>
<evidence type="ECO:0000256" key="3">
    <source>
        <dbReference type="ARBA" id="ARBA00022692"/>
    </source>
</evidence>
<dbReference type="AlphaFoldDB" id="A0A395HTL1"/>
<dbReference type="Pfam" id="PF04145">
    <property type="entry name" value="Ctr"/>
    <property type="match status" value="1"/>
</dbReference>
<evidence type="ECO:0000256" key="5">
    <source>
        <dbReference type="ARBA" id="ARBA00023136"/>
    </source>
</evidence>
<organism evidence="7 8">
    <name type="scientific">Aspergillus homomorphus (strain CBS 101889)</name>
    <dbReference type="NCBI Taxonomy" id="1450537"/>
    <lineage>
        <taxon>Eukaryota</taxon>
        <taxon>Fungi</taxon>
        <taxon>Dikarya</taxon>
        <taxon>Ascomycota</taxon>
        <taxon>Pezizomycotina</taxon>
        <taxon>Eurotiomycetes</taxon>
        <taxon>Eurotiomycetidae</taxon>
        <taxon>Eurotiales</taxon>
        <taxon>Aspergillaceae</taxon>
        <taxon>Aspergillus</taxon>
        <taxon>Aspergillus subgen. Circumdati</taxon>
    </lineage>
</organism>
<evidence type="ECO:0000256" key="6">
    <source>
        <dbReference type="RuleBase" id="RU367022"/>
    </source>
</evidence>
<dbReference type="InterPro" id="IPR007274">
    <property type="entry name" value="Cop_transporter"/>
</dbReference>